<gene>
    <name evidence="2" type="ORF">IFM46972_09102</name>
</gene>
<dbReference type="AlphaFoldDB" id="A0A8H3PH79"/>
<dbReference type="InterPro" id="IPR011009">
    <property type="entry name" value="Kinase-like_dom_sf"/>
</dbReference>
<sequence length="216" mass="24772">MRDLYTLVYSAYPRFLLCNLIDGTVVDIKPSNVLVKYGHSNVRFTDVQLADFGSAVHMDSLHAQHRDPIGTPIFRSPEAHLQMQWGTATDIWSFGAMAKPRPDINLISLLYGDGFHIFKPDVPADHDGYDLGILMKHHRCFGPFPESYEEIADQQRLAVLVWVMQNSPPETLRPFHLTTTKEICQEDKHFVLRAMKLDPRDRPSAWQLLEDGWLQS</sequence>
<dbReference type="Proteomes" id="UP000465221">
    <property type="component" value="Unassembled WGS sequence"/>
</dbReference>
<dbReference type="PANTHER" id="PTHR44167:SF24">
    <property type="entry name" value="SERINE_THREONINE-PROTEIN KINASE CHK2"/>
    <property type="match status" value="1"/>
</dbReference>
<dbReference type="GO" id="GO:0044773">
    <property type="term" value="P:mitotic DNA damage checkpoint signaling"/>
    <property type="evidence" value="ECO:0007669"/>
    <property type="project" value="TreeGrafter"/>
</dbReference>
<dbReference type="PANTHER" id="PTHR44167">
    <property type="entry name" value="OVARIAN-SPECIFIC SERINE/THREONINE-PROTEIN KINASE LOK-RELATED"/>
    <property type="match status" value="1"/>
</dbReference>
<proteinExistence type="predicted"/>
<name>A0A8H3PH79_9EURO</name>
<dbReference type="SUPFAM" id="SSF56112">
    <property type="entry name" value="Protein kinase-like (PK-like)"/>
    <property type="match status" value="1"/>
</dbReference>
<dbReference type="EMBL" id="BLKC01000085">
    <property type="protein sequence ID" value="GFF50677.1"/>
    <property type="molecule type" value="Genomic_DNA"/>
</dbReference>
<feature type="domain" description="Protein kinase" evidence="1">
    <location>
        <begin position="1"/>
        <end position="214"/>
    </location>
</feature>
<evidence type="ECO:0000259" key="1">
    <source>
        <dbReference type="PROSITE" id="PS50011"/>
    </source>
</evidence>
<dbReference type="GO" id="GO:0005634">
    <property type="term" value="C:nucleus"/>
    <property type="evidence" value="ECO:0007669"/>
    <property type="project" value="TreeGrafter"/>
</dbReference>
<accession>A0A8H3PH79</accession>
<dbReference type="PROSITE" id="PS50011">
    <property type="entry name" value="PROTEIN_KINASE_DOM"/>
    <property type="match status" value="1"/>
</dbReference>
<dbReference type="GO" id="GO:0004674">
    <property type="term" value="F:protein serine/threonine kinase activity"/>
    <property type="evidence" value="ECO:0007669"/>
    <property type="project" value="TreeGrafter"/>
</dbReference>
<dbReference type="GO" id="GO:0005524">
    <property type="term" value="F:ATP binding"/>
    <property type="evidence" value="ECO:0007669"/>
    <property type="project" value="InterPro"/>
</dbReference>
<comment type="caution">
    <text evidence="2">The sequence shown here is derived from an EMBL/GenBank/DDBJ whole genome shotgun (WGS) entry which is preliminary data.</text>
</comment>
<dbReference type="Pfam" id="PF00069">
    <property type="entry name" value="Pkinase"/>
    <property type="match status" value="1"/>
</dbReference>
<dbReference type="InterPro" id="IPR000719">
    <property type="entry name" value="Prot_kinase_dom"/>
</dbReference>
<dbReference type="SMART" id="SM00220">
    <property type="entry name" value="S_TKc"/>
    <property type="match status" value="1"/>
</dbReference>
<reference evidence="2 3" key="1">
    <citation type="submission" date="2020-01" db="EMBL/GenBank/DDBJ databases">
        <title>Draft genome sequence of Aspergillus udagawae IFM 46972.</title>
        <authorList>
            <person name="Takahashi H."/>
            <person name="Yaguchi T."/>
        </authorList>
    </citation>
    <scope>NUCLEOTIDE SEQUENCE [LARGE SCALE GENOMIC DNA]</scope>
    <source>
        <strain evidence="2 3">IFM 46972</strain>
    </source>
</reference>
<protein>
    <recommendedName>
        <fullName evidence="1">Protein kinase domain-containing protein</fullName>
    </recommendedName>
</protein>
<organism evidence="2 3">
    <name type="scientific">Aspergillus udagawae</name>
    <dbReference type="NCBI Taxonomy" id="91492"/>
    <lineage>
        <taxon>Eukaryota</taxon>
        <taxon>Fungi</taxon>
        <taxon>Dikarya</taxon>
        <taxon>Ascomycota</taxon>
        <taxon>Pezizomycotina</taxon>
        <taxon>Eurotiomycetes</taxon>
        <taxon>Eurotiomycetidae</taxon>
        <taxon>Eurotiales</taxon>
        <taxon>Aspergillaceae</taxon>
        <taxon>Aspergillus</taxon>
        <taxon>Aspergillus subgen. Fumigati</taxon>
    </lineage>
</organism>
<evidence type="ECO:0000313" key="2">
    <source>
        <dbReference type="EMBL" id="GFF50677.1"/>
    </source>
</evidence>
<evidence type="ECO:0000313" key="3">
    <source>
        <dbReference type="Proteomes" id="UP000465221"/>
    </source>
</evidence>
<dbReference type="Gene3D" id="1.10.510.10">
    <property type="entry name" value="Transferase(Phosphotransferase) domain 1"/>
    <property type="match status" value="1"/>
</dbReference>